<evidence type="ECO:0000256" key="6">
    <source>
        <dbReference type="ARBA" id="ARBA00022833"/>
    </source>
</evidence>
<evidence type="ECO:0000256" key="1">
    <source>
        <dbReference type="ARBA" id="ARBA00022670"/>
    </source>
</evidence>
<dbReference type="Pfam" id="PF03411">
    <property type="entry name" value="Peptidase_M74"/>
    <property type="match status" value="1"/>
</dbReference>
<evidence type="ECO:0000313" key="9">
    <source>
        <dbReference type="EMBL" id="MDC7788654.1"/>
    </source>
</evidence>
<keyword evidence="3" id="KW-0732">Signal</keyword>
<comment type="caution">
    <text evidence="9">The sequence shown here is derived from an EMBL/GenBank/DDBJ whole genome shotgun (WGS) entry which is preliminary data.</text>
</comment>
<evidence type="ECO:0000256" key="2">
    <source>
        <dbReference type="ARBA" id="ARBA00022723"/>
    </source>
</evidence>
<evidence type="ECO:0000256" key="3">
    <source>
        <dbReference type="ARBA" id="ARBA00022729"/>
    </source>
</evidence>
<dbReference type="SUPFAM" id="SSF55166">
    <property type="entry name" value="Hedgehog/DD-peptidase"/>
    <property type="match status" value="1"/>
</dbReference>
<keyword evidence="5" id="KW-0378">Hydrolase</keyword>
<keyword evidence="10" id="KW-1185">Reference proteome</keyword>
<gene>
    <name evidence="9" type="ORF">PQJ73_23440</name>
</gene>
<evidence type="ECO:0000256" key="5">
    <source>
        <dbReference type="ARBA" id="ARBA00022801"/>
    </source>
</evidence>
<keyword evidence="2" id="KW-0479">Metal-binding</keyword>
<evidence type="ECO:0000256" key="4">
    <source>
        <dbReference type="ARBA" id="ARBA00022764"/>
    </source>
</evidence>
<feature type="region of interest" description="Disordered" evidence="8">
    <location>
        <begin position="1"/>
        <end position="53"/>
    </location>
</feature>
<name>A0ABT5JGF0_RHOTP</name>
<dbReference type="Proteomes" id="UP001165652">
    <property type="component" value="Unassembled WGS sequence"/>
</dbReference>
<accession>A0ABT5JGF0</accession>
<proteinExistence type="predicted"/>
<evidence type="ECO:0000256" key="7">
    <source>
        <dbReference type="ARBA" id="ARBA00023049"/>
    </source>
</evidence>
<protein>
    <submittedName>
        <fullName evidence="9">Penicillin-insensitive murein endopeptidase</fullName>
    </submittedName>
</protein>
<organism evidence="9 10">
    <name type="scientific">Rhodoplanes tepidamans</name>
    <name type="common">Rhodoplanes cryptolactis</name>
    <dbReference type="NCBI Taxonomy" id="200616"/>
    <lineage>
        <taxon>Bacteria</taxon>
        <taxon>Pseudomonadati</taxon>
        <taxon>Pseudomonadota</taxon>
        <taxon>Alphaproteobacteria</taxon>
        <taxon>Hyphomicrobiales</taxon>
        <taxon>Nitrobacteraceae</taxon>
        <taxon>Rhodoplanes</taxon>
    </lineage>
</organism>
<feature type="non-terminal residue" evidence="9">
    <location>
        <position position="1"/>
    </location>
</feature>
<dbReference type="RefSeq" id="WP_272779485.1">
    <property type="nucleotide sequence ID" value="NZ_JAQQLI010000048.1"/>
</dbReference>
<sequence>ARGGAGAATPPPRGRPGDGCNELDWWFQDSVLHPPPPKEPPKPRPPLTMADLPPACRVVLQEP</sequence>
<reference evidence="9" key="2">
    <citation type="submission" date="2023-02" db="EMBL/GenBank/DDBJ databases">
        <authorList>
            <person name="Rayyan A."/>
            <person name="Meyer T."/>
            <person name="Kyndt J.A."/>
        </authorList>
    </citation>
    <scope>NUCLEOTIDE SEQUENCE</scope>
    <source>
        <strain evidence="9">DSM 9987</strain>
    </source>
</reference>
<dbReference type="InterPro" id="IPR009045">
    <property type="entry name" value="Zn_M74/Hedgehog-like"/>
</dbReference>
<keyword evidence="1" id="KW-0645">Protease</keyword>
<feature type="compositionally biased region" description="Pro residues" evidence="8">
    <location>
        <begin position="33"/>
        <end position="46"/>
    </location>
</feature>
<evidence type="ECO:0000313" key="10">
    <source>
        <dbReference type="Proteomes" id="UP001165652"/>
    </source>
</evidence>
<dbReference type="EMBL" id="JAQQLI010000048">
    <property type="protein sequence ID" value="MDC7788654.1"/>
    <property type="molecule type" value="Genomic_DNA"/>
</dbReference>
<keyword evidence="7" id="KW-0482">Metalloprotease</keyword>
<reference evidence="9" key="1">
    <citation type="journal article" date="2023" name="Microbiol Resour">
        <title>Genome Sequences of Rhodoplanes serenus and Two Thermotolerant Strains, Rhodoplanes tepidamans and 'Rhodoplanes cryptolactis,' Further Refine the Genus.</title>
        <authorList>
            <person name="Rayyan A.A."/>
            <person name="Kyndt J.A."/>
        </authorList>
    </citation>
    <scope>NUCLEOTIDE SEQUENCE</scope>
    <source>
        <strain evidence="9">DSM 9987</strain>
    </source>
</reference>
<keyword evidence="6" id="KW-0862">Zinc</keyword>
<evidence type="ECO:0000256" key="8">
    <source>
        <dbReference type="SAM" id="MobiDB-lite"/>
    </source>
</evidence>
<dbReference type="InterPro" id="IPR005073">
    <property type="entry name" value="Peptidase_M74"/>
</dbReference>
<keyword evidence="4" id="KW-0574">Periplasm</keyword>